<dbReference type="Proteomes" id="UP000272942">
    <property type="component" value="Unassembled WGS sequence"/>
</dbReference>
<dbReference type="WBParaSite" id="ECPE_0001179601-mRNA-1">
    <property type="protein sequence ID" value="ECPE_0001179601-mRNA-1"/>
    <property type="gene ID" value="ECPE_0001179601"/>
</dbReference>
<dbReference type="PANTHER" id="PTHR13006">
    <property type="entry name" value="PAPILLOMAVIRUS REGULATORY FACTOR PRF-1"/>
    <property type="match status" value="1"/>
</dbReference>
<dbReference type="GO" id="GO:0006357">
    <property type="term" value="P:regulation of transcription by RNA polymerase II"/>
    <property type="evidence" value="ECO:0007669"/>
    <property type="project" value="TreeGrafter"/>
</dbReference>
<keyword evidence="8" id="KW-0539">Nucleus</keyword>
<feature type="compositionally biased region" description="Low complexity" evidence="9">
    <location>
        <begin position="428"/>
        <end position="448"/>
    </location>
</feature>
<protein>
    <submittedName>
        <fullName evidence="12">Zinc finger, CCHC domain containing</fullName>
    </submittedName>
</protein>
<keyword evidence="6" id="KW-0238">DNA-binding</keyword>
<evidence type="ECO:0000313" key="12">
    <source>
        <dbReference type="WBParaSite" id="ECPE_0001179601-mRNA-1"/>
    </source>
</evidence>
<reference evidence="12" key="1">
    <citation type="submission" date="2016-06" db="UniProtKB">
        <authorList>
            <consortium name="WormBaseParasite"/>
        </authorList>
    </citation>
    <scope>IDENTIFICATION</scope>
</reference>
<evidence type="ECO:0000256" key="3">
    <source>
        <dbReference type="ARBA" id="ARBA00022771"/>
    </source>
</evidence>
<dbReference type="GO" id="GO:0005634">
    <property type="term" value="C:nucleus"/>
    <property type="evidence" value="ECO:0007669"/>
    <property type="project" value="UniProtKB-SubCell"/>
</dbReference>
<feature type="region of interest" description="Disordered" evidence="9">
    <location>
        <begin position="296"/>
        <end position="363"/>
    </location>
</feature>
<feature type="region of interest" description="Disordered" evidence="9">
    <location>
        <begin position="1"/>
        <end position="64"/>
    </location>
</feature>
<keyword evidence="11" id="KW-1185">Reference proteome</keyword>
<feature type="compositionally biased region" description="Acidic residues" evidence="9">
    <location>
        <begin position="566"/>
        <end position="583"/>
    </location>
</feature>
<feature type="compositionally biased region" description="Low complexity" evidence="9">
    <location>
        <begin position="343"/>
        <end position="358"/>
    </location>
</feature>
<keyword evidence="3" id="KW-0863">Zinc-finger</keyword>
<feature type="compositionally biased region" description="Low complexity" evidence="9">
    <location>
        <begin position="44"/>
        <end position="59"/>
    </location>
</feature>
<keyword evidence="7" id="KW-0804">Transcription</keyword>
<dbReference type="EMBL" id="UZAN01051469">
    <property type="protein sequence ID" value="VDP88922.1"/>
    <property type="molecule type" value="Genomic_DNA"/>
</dbReference>
<feature type="region of interest" description="Disordered" evidence="9">
    <location>
        <begin position="391"/>
        <end position="450"/>
    </location>
</feature>
<feature type="compositionally biased region" description="Low complexity" evidence="9">
    <location>
        <begin position="396"/>
        <end position="414"/>
    </location>
</feature>
<dbReference type="GO" id="GO:0003700">
    <property type="term" value="F:DNA-binding transcription factor activity"/>
    <property type="evidence" value="ECO:0007669"/>
    <property type="project" value="TreeGrafter"/>
</dbReference>
<dbReference type="GO" id="GO:0008270">
    <property type="term" value="F:zinc ion binding"/>
    <property type="evidence" value="ECO:0007669"/>
    <property type="project" value="UniProtKB-KW"/>
</dbReference>
<dbReference type="InterPro" id="IPR052253">
    <property type="entry name" value="CR1/CR2-DNA-binding_regulator"/>
</dbReference>
<feature type="region of interest" description="Disordered" evidence="9">
    <location>
        <begin position="151"/>
        <end position="176"/>
    </location>
</feature>
<evidence type="ECO:0000256" key="9">
    <source>
        <dbReference type="SAM" id="MobiDB-lite"/>
    </source>
</evidence>
<feature type="region of interest" description="Disordered" evidence="9">
    <location>
        <begin position="110"/>
        <end position="136"/>
    </location>
</feature>
<gene>
    <name evidence="10" type="ORF">ECPE_LOCUS11761</name>
</gene>
<dbReference type="GO" id="GO:0000978">
    <property type="term" value="F:RNA polymerase II cis-regulatory region sequence-specific DNA binding"/>
    <property type="evidence" value="ECO:0007669"/>
    <property type="project" value="TreeGrafter"/>
</dbReference>
<evidence type="ECO:0000313" key="10">
    <source>
        <dbReference type="EMBL" id="VDP88922.1"/>
    </source>
</evidence>
<feature type="compositionally biased region" description="Polar residues" evidence="9">
    <location>
        <begin position="258"/>
        <end position="267"/>
    </location>
</feature>
<evidence type="ECO:0000256" key="6">
    <source>
        <dbReference type="ARBA" id="ARBA00023125"/>
    </source>
</evidence>
<feature type="compositionally biased region" description="Basic and acidic residues" evidence="9">
    <location>
        <begin position="151"/>
        <end position="160"/>
    </location>
</feature>
<proteinExistence type="predicted"/>
<dbReference type="AlphaFoldDB" id="A0A183AXS6"/>
<name>A0A183AXS6_9TREM</name>
<comment type="subcellular location">
    <subcellularLocation>
        <location evidence="1">Nucleus</location>
    </subcellularLocation>
</comment>
<dbReference type="SMART" id="SM01366">
    <property type="entry name" value="c-clamp"/>
    <property type="match status" value="1"/>
</dbReference>
<dbReference type="PANTHER" id="PTHR13006:SF9">
    <property type="entry name" value="GLUCOSE TRANSPORTER 4 ENHANCER FACTOR, ISOFORM G"/>
    <property type="match status" value="1"/>
</dbReference>
<evidence type="ECO:0000256" key="2">
    <source>
        <dbReference type="ARBA" id="ARBA00022723"/>
    </source>
</evidence>
<dbReference type="OrthoDB" id="5950721at2759"/>
<evidence type="ECO:0000256" key="4">
    <source>
        <dbReference type="ARBA" id="ARBA00022833"/>
    </source>
</evidence>
<evidence type="ECO:0000313" key="11">
    <source>
        <dbReference type="Proteomes" id="UP000272942"/>
    </source>
</evidence>
<feature type="compositionally biased region" description="Low complexity" evidence="9">
    <location>
        <begin position="110"/>
        <end position="124"/>
    </location>
</feature>
<keyword evidence="4" id="KW-0862">Zinc</keyword>
<feature type="region of interest" description="Disordered" evidence="9">
    <location>
        <begin position="240"/>
        <end position="267"/>
    </location>
</feature>
<reference evidence="10 11" key="2">
    <citation type="submission" date="2018-11" db="EMBL/GenBank/DDBJ databases">
        <authorList>
            <consortium name="Pathogen Informatics"/>
        </authorList>
    </citation>
    <scope>NUCLEOTIDE SEQUENCE [LARGE SCALE GENOMIC DNA]</scope>
    <source>
        <strain evidence="10 11">Egypt</strain>
    </source>
</reference>
<feature type="region of interest" description="Disordered" evidence="9">
    <location>
        <begin position="566"/>
        <end position="596"/>
    </location>
</feature>
<evidence type="ECO:0000256" key="1">
    <source>
        <dbReference type="ARBA" id="ARBA00004123"/>
    </source>
</evidence>
<accession>A0A183AXS6</accession>
<feature type="compositionally biased region" description="Polar residues" evidence="9">
    <location>
        <begin position="25"/>
        <end position="34"/>
    </location>
</feature>
<feature type="compositionally biased region" description="Polar residues" evidence="9">
    <location>
        <begin position="1"/>
        <end position="14"/>
    </location>
</feature>
<evidence type="ECO:0000256" key="7">
    <source>
        <dbReference type="ARBA" id="ARBA00023163"/>
    </source>
</evidence>
<evidence type="ECO:0000256" key="8">
    <source>
        <dbReference type="ARBA" id="ARBA00023242"/>
    </source>
</evidence>
<organism evidence="12">
    <name type="scientific">Echinostoma caproni</name>
    <dbReference type="NCBI Taxonomy" id="27848"/>
    <lineage>
        <taxon>Eukaryota</taxon>
        <taxon>Metazoa</taxon>
        <taxon>Spiralia</taxon>
        <taxon>Lophotrochozoa</taxon>
        <taxon>Platyhelminthes</taxon>
        <taxon>Trematoda</taxon>
        <taxon>Digenea</taxon>
        <taxon>Plagiorchiida</taxon>
        <taxon>Echinostomata</taxon>
        <taxon>Echinostomatoidea</taxon>
        <taxon>Echinostomatidae</taxon>
        <taxon>Echinostoma</taxon>
    </lineage>
</organism>
<keyword evidence="5" id="KW-0805">Transcription regulation</keyword>
<keyword evidence="2" id="KW-0479">Metal-binding</keyword>
<sequence length="596" mass="63081">PPPTSAVSPSSFNTILEPGAHRELPNSTSHSIQTVPPLPSETASSFQLPVLSPSPSSQVDTGSPTAGVSVALALRALSQLCQHESDPLCASLTELLQKLSSILLVLSGKQQQQQRHQQPQVGPRQPDPVATPENLPVEPFDRISITHLSLGDHHPAEHSPHLTGNGSTGIHLLPTKFPWPPAASPLTSSLTDHGSGASNLWSLSKPSTLSSTSNRVSFVVSPRSINADNSLVTAAHQVEDKRTHTTTKQTLSKRHRTSSASAFVSPYSRVTSSPSQVTFGQPKNNVAKSHLGLLSDTRNRPTSISHPDTHAKFGGGGGATSMLHKRGVSVETHADRAHPNSPVAASSNAVNTTSTTSSGRSDVKKCRKMYGIENRDQWCNQCRWKKACRRFPDPASTKSTSGSSNMCSSSGRNRVGTGAEASISPTGSMGSKSTHSNSSSSTELSTTTMARRQDRNQALLGRSSSTTTTANATALPSKLGIPVTAPTTMTTRAVTVPTSATNAAFLVFPKVSTESTATYSSDEFCSRSAPAVFHSTTNTTLGLMVDTSSVTTERSPDDVVVVEEATAAEEESAANEQEEELEENYSQFDLVERSGF</sequence>
<evidence type="ECO:0000256" key="5">
    <source>
        <dbReference type="ARBA" id="ARBA00023015"/>
    </source>
</evidence>